<reference evidence="5 6" key="1">
    <citation type="journal article" date="2010" name="Nature">
        <title>The Ectocarpus genome and the independent evolution of multicellularity in brown algae.</title>
        <authorList>
            <person name="Cock J.M."/>
            <person name="Sterck L."/>
            <person name="Rouze P."/>
            <person name="Scornet D."/>
            <person name="Allen A.E."/>
            <person name="Amoutzias G."/>
            <person name="Anthouard V."/>
            <person name="Artiguenave F."/>
            <person name="Aury J.M."/>
            <person name="Badger J.H."/>
            <person name="Beszteri B."/>
            <person name="Billiau K."/>
            <person name="Bonnet E."/>
            <person name="Bothwell J.H."/>
            <person name="Bowler C."/>
            <person name="Boyen C."/>
            <person name="Brownlee C."/>
            <person name="Carrano C.J."/>
            <person name="Charrier B."/>
            <person name="Cho G.Y."/>
            <person name="Coelho S.M."/>
            <person name="Collen J."/>
            <person name="Corre E."/>
            <person name="Da Silva C."/>
            <person name="Delage L."/>
            <person name="Delaroque N."/>
            <person name="Dittami S.M."/>
            <person name="Doulbeau S."/>
            <person name="Elias M."/>
            <person name="Farnham G."/>
            <person name="Gachon C.M."/>
            <person name="Gschloessl B."/>
            <person name="Heesch S."/>
            <person name="Jabbari K."/>
            <person name="Jubin C."/>
            <person name="Kawai H."/>
            <person name="Kimura K."/>
            <person name="Kloareg B."/>
            <person name="Kupper F.C."/>
            <person name="Lang D."/>
            <person name="Le Bail A."/>
            <person name="Leblanc C."/>
            <person name="Lerouge P."/>
            <person name="Lohr M."/>
            <person name="Lopez P.J."/>
            <person name="Martens C."/>
            <person name="Maumus F."/>
            <person name="Michel G."/>
            <person name="Miranda-Saavedra D."/>
            <person name="Morales J."/>
            <person name="Moreau H."/>
            <person name="Motomura T."/>
            <person name="Nagasato C."/>
            <person name="Napoli C.A."/>
            <person name="Nelson D.R."/>
            <person name="Nyvall-Collen P."/>
            <person name="Peters A.F."/>
            <person name="Pommier C."/>
            <person name="Potin P."/>
            <person name="Poulain J."/>
            <person name="Quesneville H."/>
            <person name="Read B."/>
            <person name="Rensing S.A."/>
            <person name="Ritter A."/>
            <person name="Rousvoal S."/>
            <person name="Samanta M."/>
            <person name="Samson G."/>
            <person name="Schroeder D.C."/>
            <person name="Segurens B."/>
            <person name="Strittmatter M."/>
            <person name="Tonon T."/>
            <person name="Tregear J.W."/>
            <person name="Valentin K."/>
            <person name="von Dassow P."/>
            <person name="Yamagishi T."/>
            <person name="Van de Peer Y."/>
            <person name="Wincker P."/>
        </authorList>
    </citation>
    <scope>NUCLEOTIDE SEQUENCE [LARGE SCALE GENOMIC DNA]</scope>
    <source>
        <strain evidence="6">Ec32 / CCAP1310/4</strain>
    </source>
</reference>
<dbReference type="OMA" id="ENEDGHA"/>
<gene>
    <name evidence="5" type="ORF">Esi_0080_0016</name>
</gene>
<dbReference type="EMBL" id="FN649753">
    <property type="protein sequence ID" value="CBJ27643.1"/>
    <property type="molecule type" value="Genomic_DNA"/>
</dbReference>
<evidence type="ECO:0000256" key="4">
    <source>
        <dbReference type="SAM" id="MobiDB-lite"/>
    </source>
</evidence>
<dbReference type="STRING" id="2880.D7G792"/>
<dbReference type="GO" id="GO:0046872">
    <property type="term" value="F:metal ion binding"/>
    <property type="evidence" value="ECO:0007669"/>
    <property type="project" value="UniProtKB-KW"/>
</dbReference>
<keyword evidence="6" id="KW-1185">Reference proteome</keyword>
<dbReference type="OrthoDB" id="2107174at2759"/>
<name>D7G792_ECTSI</name>
<evidence type="ECO:0000313" key="6">
    <source>
        <dbReference type="Proteomes" id="UP000002630"/>
    </source>
</evidence>
<dbReference type="EMBL" id="FN649036">
    <property type="protein sequence ID" value="CBJ27643.1"/>
    <property type="molecule type" value="Genomic_DNA"/>
</dbReference>
<dbReference type="SFLD" id="SFLDS00003">
    <property type="entry name" value="Haloacid_Dehalogenase"/>
    <property type="match status" value="1"/>
</dbReference>
<dbReference type="Pfam" id="PF00702">
    <property type="entry name" value="Hydrolase"/>
    <property type="match status" value="1"/>
</dbReference>
<dbReference type="Gene3D" id="3.40.50.1000">
    <property type="entry name" value="HAD superfamily/HAD-like"/>
    <property type="match status" value="1"/>
</dbReference>
<evidence type="ECO:0000256" key="1">
    <source>
        <dbReference type="ARBA" id="ARBA00022723"/>
    </source>
</evidence>
<dbReference type="InParanoid" id="D7G792"/>
<keyword evidence="3" id="KW-0119">Carbohydrate metabolism</keyword>
<dbReference type="Proteomes" id="UP000002630">
    <property type="component" value="Linkage Group LG28"/>
</dbReference>
<protein>
    <submittedName>
        <fullName evidence="5">Haloacid dehalogenase-like hydrolase</fullName>
    </submittedName>
</protein>
<dbReference type="InterPro" id="IPR051600">
    <property type="entry name" value="Beta-PGM-like"/>
</dbReference>
<proteinExistence type="predicted"/>
<dbReference type="PANTHER" id="PTHR46193">
    <property type="entry name" value="6-PHOSPHOGLUCONATE PHOSPHATASE"/>
    <property type="match status" value="1"/>
</dbReference>
<evidence type="ECO:0000256" key="2">
    <source>
        <dbReference type="ARBA" id="ARBA00022842"/>
    </source>
</evidence>
<dbReference type="PANTHER" id="PTHR46193:SF18">
    <property type="entry name" value="HEXITOL PHOSPHATASE B"/>
    <property type="match status" value="1"/>
</dbReference>
<accession>D7G792</accession>
<evidence type="ECO:0000313" key="5">
    <source>
        <dbReference type="EMBL" id="CBJ27643.1"/>
    </source>
</evidence>
<dbReference type="GO" id="GO:0016787">
    <property type="term" value="F:hydrolase activity"/>
    <property type="evidence" value="ECO:0007669"/>
    <property type="project" value="UniProtKB-KW"/>
</dbReference>
<dbReference type="InterPro" id="IPR023214">
    <property type="entry name" value="HAD_sf"/>
</dbReference>
<keyword evidence="2" id="KW-0460">Magnesium</keyword>
<keyword evidence="1" id="KW-0479">Metal-binding</keyword>
<sequence>MAMKRTIQAAAVLCYHTGATAFLVSTSSSLLSRPLSAATTAAHVSAVRHRRWQQQQQRTARGPTGLSAVEGEEEELTDEEKLRRSRLAEDFGANVEVDPKRVAVLFDFDGTIGDTETPAMEVAYWELAPYFPEAAKGGELTDLTEYVRNNAGKAFEFMLEVVEEDRKAQGLPDIATARAEGAEDPKIMKVVDEARAKYGLKPLGELRAAGTLKDILTQQKEETVDALSVVARPVEGMVDTLDELKARKVPFAIATTSPKPRVPASVHACGLDDYFPADKIHSGESDFDPPRFKPDPSVYLRAAQYEGVIPPICVAVEDSASGVGSAFAAEMGLIVGYVGASHISEERKTEHAKMLRVRGARVVVDNMRDLIPLVDCFTECMAKGEDFCLPIANVIKNMDRKTVWE</sequence>
<feature type="region of interest" description="Disordered" evidence="4">
    <location>
        <begin position="50"/>
        <end position="77"/>
    </location>
</feature>
<evidence type="ECO:0000256" key="3">
    <source>
        <dbReference type="ARBA" id="ARBA00023277"/>
    </source>
</evidence>
<organism evidence="5 6">
    <name type="scientific">Ectocarpus siliculosus</name>
    <name type="common">Brown alga</name>
    <name type="synonym">Conferva siliculosa</name>
    <dbReference type="NCBI Taxonomy" id="2880"/>
    <lineage>
        <taxon>Eukaryota</taxon>
        <taxon>Sar</taxon>
        <taxon>Stramenopiles</taxon>
        <taxon>Ochrophyta</taxon>
        <taxon>PX clade</taxon>
        <taxon>Phaeophyceae</taxon>
        <taxon>Ectocarpales</taxon>
        <taxon>Ectocarpaceae</taxon>
        <taxon>Ectocarpus</taxon>
    </lineage>
</organism>
<dbReference type="eggNOG" id="ENOG502REF4">
    <property type="taxonomic scope" value="Eukaryota"/>
</dbReference>
<dbReference type="AlphaFoldDB" id="D7G792"/>
<dbReference type="SFLD" id="SFLDG01129">
    <property type="entry name" value="C1.5:_HAD__Beta-PGM__Phosphata"/>
    <property type="match status" value="1"/>
</dbReference>
<dbReference type="InterPro" id="IPR036412">
    <property type="entry name" value="HAD-like_sf"/>
</dbReference>
<dbReference type="SMR" id="D7G792"/>
<dbReference type="SUPFAM" id="SSF56784">
    <property type="entry name" value="HAD-like"/>
    <property type="match status" value="1"/>
</dbReference>